<evidence type="ECO:0008006" key="11">
    <source>
        <dbReference type="Google" id="ProtNLM"/>
    </source>
</evidence>
<dbReference type="EMBL" id="JAVFKY010000001">
    <property type="protein sequence ID" value="KAK5583742.1"/>
    <property type="molecule type" value="Genomic_DNA"/>
</dbReference>
<accession>A0AAN7U7S9</accession>
<sequence length="505" mass="57167">MDGVIESSPLSSIKIETTLTSTTTTTISKISSDSSTTTPIITTPPQSTATISAQTTTTTTPPPSQSTATISAQTTTTTPTTTPPIIGKCKATKKSKKSIKKPTIVKRPTNPIDYKQWHTEWPIHVYSHPINGRYLVATKDLDEQTVILRDLPYTWAVDHASCDSVCQHCFLEVPLDQQILPTDFYMCGGCQRVGYCSINCKCIDYSQHRFECQIFKELDTEEYSPFLMSEIKLLVRTLSRKWLEDSIAQTAGIDPNDETIKKQNTYNQYKNPQSLIPQDNGLRYNDYAELVSNVENYNESLKESLSYWICKYVVKLSAKIGKTEDEFDLLNILLRNRCNAFYIQGRPRDGSPGESRGCGVYVRNSFFNHSCDPNVNYWVVNNTLEVECTLLKNVKEGDELTISYIDTTSPLNKRREKLLEGYLFNCLCTKCVADESLPLDQTGTLKEEEDDEDNEKMDEDDDSKDEDINNKNDKKSKYKSDGNDDDEDDEDDDEDDESKNSNNSN</sequence>
<dbReference type="CDD" id="cd20071">
    <property type="entry name" value="SET_SMYD"/>
    <property type="match status" value="1"/>
</dbReference>
<evidence type="ECO:0000256" key="6">
    <source>
        <dbReference type="SAM" id="MobiDB-lite"/>
    </source>
</evidence>
<dbReference type="InterPro" id="IPR001214">
    <property type="entry name" value="SET_dom"/>
</dbReference>
<dbReference type="AlphaFoldDB" id="A0AAN7U7S9"/>
<name>A0AAN7U7S9_9MYCE</name>
<feature type="compositionally biased region" description="Acidic residues" evidence="6">
    <location>
        <begin position="483"/>
        <end position="497"/>
    </location>
</feature>
<keyword evidence="3 5" id="KW-0863">Zinc-finger</keyword>
<dbReference type="PANTHER" id="PTHR12197">
    <property type="entry name" value="HISTONE-LYSINE N-METHYLTRANSFERASE SMYD"/>
    <property type="match status" value="1"/>
</dbReference>
<dbReference type="Proteomes" id="UP001344447">
    <property type="component" value="Unassembled WGS sequence"/>
</dbReference>
<evidence type="ECO:0000259" key="8">
    <source>
        <dbReference type="PROSITE" id="PS50865"/>
    </source>
</evidence>
<evidence type="ECO:0000256" key="2">
    <source>
        <dbReference type="ARBA" id="ARBA00022723"/>
    </source>
</evidence>
<evidence type="ECO:0000313" key="9">
    <source>
        <dbReference type="EMBL" id="KAK5583742.1"/>
    </source>
</evidence>
<dbReference type="Pfam" id="PF00856">
    <property type="entry name" value="SET"/>
    <property type="match status" value="1"/>
</dbReference>
<feature type="domain" description="MYND-type" evidence="8">
    <location>
        <begin position="166"/>
        <end position="212"/>
    </location>
</feature>
<comment type="caution">
    <text evidence="9">The sequence shown here is derived from an EMBL/GenBank/DDBJ whole genome shotgun (WGS) entry which is preliminary data.</text>
</comment>
<feature type="domain" description="SET" evidence="7">
    <location>
        <begin position="121"/>
        <end position="405"/>
    </location>
</feature>
<dbReference type="Gene3D" id="2.170.270.10">
    <property type="entry name" value="SET domain"/>
    <property type="match status" value="1"/>
</dbReference>
<dbReference type="PROSITE" id="PS50865">
    <property type="entry name" value="ZF_MYND_2"/>
    <property type="match status" value="1"/>
</dbReference>
<comment type="function">
    <text evidence="1">Probable methyltransferase.</text>
</comment>
<dbReference type="InterPro" id="IPR046341">
    <property type="entry name" value="SET_dom_sf"/>
</dbReference>
<dbReference type="PANTHER" id="PTHR12197:SF211">
    <property type="entry name" value="SET AND MYND DOMAIN-CONTAINING PROTEIN DDB_G0292140-RELATED"/>
    <property type="match status" value="1"/>
</dbReference>
<evidence type="ECO:0000259" key="7">
    <source>
        <dbReference type="PROSITE" id="PS50280"/>
    </source>
</evidence>
<protein>
    <recommendedName>
        <fullName evidence="11">SET domain-containing protein</fullName>
    </recommendedName>
</protein>
<feature type="compositionally biased region" description="Acidic residues" evidence="6">
    <location>
        <begin position="447"/>
        <end position="465"/>
    </location>
</feature>
<dbReference type="PROSITE" id="PS01360">
    <property type="entry name" value="ZF_MYND_1"/>
    <property type="match status" value="1"/>
</dbReference>
<dbReference type="GO" id="GO:0008270">
    <property type="term" value="F:zinc ion binding"/>
    <property type="evidence" value="ECO:0007669"/>
    <property type="project" value="UniProtKB-KW"/>
</dbReference>
<dbReference type="Gene3D" id="1.10.220.160">
    <property type="match status" value="1"/>
</dbReference>
<evidence type="ECO:0000256" key="5">
    <source>
        <dbReference type="PROSITE-ProRule" id="PRU00134"/>
    </source>
</evidence>
<dbReference type="InterPro" id="IPR050869">
    <property type="entry name" value="H3K4_H4K5_MeTrfase"/>
</dbReference>
<dbReference type="Pfam" id="PF01753">
    <property type="entry name" value="zf-MYND"/>
    <property type="match status" value="1"/>
</dbReference>
<feature type="region of interest" description="Disordered" evidence="6">
    <location>
        <begin position="442"/>
        <end position="505"/>
    </location>
</feature>
<dbReference type="Gene3D" id="6.10.140.2220">
    <property type="match status" value="1"/>
</dbReference>
<dbReference type="GO" id="GO:0005634">
    <property type="term" value="C:nucleus"/>
    <property type="evidence" value="ECO:0007669"/>
    <property type="project" value="TreeGrafter"/>
</dbReference>
<dbReference type="SUPFAM" id="SSF144232">
    <property type="entry name" value="HIT/MYND zinc finger-like"/>
    <property type="match status" value="1"/>
</dbReference>
<keyword evidence="2" id="KW-0479">Metal-binding</keyword>
<feature type="region of interest" description="Disordered" evidence="6">
    <location>
        <begin position="24"/>
        <end position="94"/>
    </location>
</feature>
<keyword evidence="10" id="KW-1185">Reference proteome</keyword>
<evidence type="ECO:0000256" key="4">
    <source>
        <dbReference type="ARBA" id="ARBA00022833"/>
    </source>
</evidence>
<feature type="compositionally biased region" description="Basic and acidic residues" evidence="6">
    <location>
        <begin position="466"/>
        <end position="482"/>
    </location>
</feature>
<proteinExistence type="predicted"/>
<evidence type="ECO:0000256" key="1">
    <source>
        <dbReference type="ARBA" id="ARBA00004038"/>
    </source>
</evidence>
<keyword evidence="4" id="KW-0862">Zinc</keyword>
<organism evidence="9 10">
    <name type="scientific">Dictyostelium firmibasis</name>
    <dbReference type="NCBI Taxonomy" id="79012"/>
    <lineage>
        <taxon>Eukaryota</taxon>
        <taxon>Amoebozoa</taxon>
        <taxon>Evosea</taxon>
        <taxon>Eumycetozoa</taxon>
        <taxon>Dictyostelia</taxon>
        <taxon>Dictyosteliales</taxon>
        <taxon>Dictyosteliaceae</taxon>
        <taxon>Dictyostelium</taxon>
    </lineage>
</organism>
<reference evidence="9 10" key="1">
    <citation type="submission" date="2023-11" db="EMBL/GenBank/DDBJ databases">
        <title>Dfirmibasis_genome.</title>
        <authorList>
            <person name="Edelbroek B."/>
            <person name="Kjellin J."/>
            <person name="Jerlstrom-Hultqvist J."/>
            <person name="Soderbom F."/>
        </authorList>
    </citation>
    <scope>NUCLEOTIDE SEQUENCE [LARGE SCALE GENOMIC DNA]</scope>
    <source>
        <strain evidence="9 10">TNS-C-14</strain>
    </source>
</reference>
<gene>
    <name evidence="9" type="ORF">RB653_005341</name>
</gene>
<dbReference type="InterPro" id="IPR002893">
    <property type="entry name" value="Znf_MYND"/>
</dbReference>
<dbReference type="SUPFAM" id="SSF82199">
    <property type="entry name" value="SET domain"/>
    <property type="match status" value="1"/>
</dbReference>
<feature type="compositionally biased region" description="Low complexity" evidence="6">
    <location>
        <begin position="24"/>
        <end position="89"/>
    </location>
</feature>
<evidence type="ECO:0000313" key="10">
    <source>
        <dbReference type="Proteomes" id="UP001344447"/>
    </source>
</evidence>
<evidence type="ECO:0000256" key="3">
    <source>
        <dbReference type="ARBA" id="ARBA00022771"/>
    </source>
</evidence>
<dbReference type="PROSITE" id="PS50280">
    <property type="entry name" value="SET"/>
    <property type="match status" value="1"/>
</dbReference>